<dbReference type="Proteomes" id="UP000318288">
    <property type="component" value="Unassembled WGS sequence"/>
</dbReference>
<reference evidence="1 2" key="1">
    <citation type="submission" date="2019-02" db="EMBL/GenBank/DDBJ databases">
        <title>Deep-cultivation of Planctomycetes and their phenomic and genomic characterization uncovers novel biology.</title>
        <authorList>
            <person name="Wiegand S."/>
            <person name="Jogler M."/>
            <person name="Boedeker C."/>
            <person name="Pinto D."/>
            <person name="Vollmers J."/>
            <person name="Rivas-Marin E."/>
            <person name="Kohn T."/>
            <person name="Peeters S.H."/>
            <person name="Heuer A."/>
            <person name="Rast P."/>
            <person name="Oberbeckmann S."/>
            <person name="Bunk B."/>
            <person name="Jeske O."/>
            <person name="Meyerdierks A."/>
            <person name="Storesund J.E."/>
            <person name="Kallscheuer N."/>
            <person name="Luecker S."/>
            <person name="Lage O.M."/>
            <person name="Pohl T."/>
            <person name="Merkel B.J."/>
            <person name="Hornburger P."/>
            <person name="Mueller R.-W."/>
            <person name="Bruemmer F."/>
            <person name="Labrenz M."/>
            <person name="Spormann A.M."/>
            <person name="Op Den Camp H."/>
            <person name="Overmann J."/>
            <person name="Amann R."/>
            <person name="Jetten M.S.M."/>
            <person name="Mascher T."/>
            <person name="Medema M.H."/>
            <person name="Devos D.P."/>
            <person name="Kaster A.-K."/>
            <person name="Ovreas L."/>
            <person name="Rohde M."/>
            <person name="Galperin M.Y."/>
            <person name="Jogler C."/>
        </authorList>
    </citation>
    <scope>NUCLEOTIDE SEQUENCE [LARGE SCALE GENOMIC DNA]</scope>
    <source>
        <strain evidence="1 2">Poly51</strain>
    </source>
</reference>
<organism evidence="1 2">
    <name type="scientific">Rubripirellula tenax</name>
    <dbReference type="NCBI Taxonomy" id="2528015"/>
    <lineage>
        <taxon>Bacteria</taxon>
        <taxon>Pseudomonadati</taxon>
        <taxon>Planctomycetota</taxon>
        <taxon>Planctomycetia</taxon>
        <taxon>Pirellulales</taxon>
        <taxon>Pirellulaceae</taxon>
        <taxon>Rubripirellula</taxon>
    </lineage>
</organism>
<proteinExistence type="predicted"/>
<dbReference type="EMBL" id="SJPW01000010">
    <property type="protein sequence ID" value="TWU44650.1"/>
    <property type="molecule type" value="Genomic_DNA"/>
</dbReference>
<keyword evidence="2" id="KW-1185">Reference proteome</keyword>
<sequence length="122" mass="13721">MSFFGKLFGRKSNAVTDPDKVPDAFKQVAPVFDEIGAETLGCCPENWTNAVLTITCDGRRIDYSLKNHRGEQGTATITPLLAQLAERLYSLMASNGDRWTKAELRYDQDGDSWKFKSNFSYD</sequence>
<comment type="caution">
    <text evidence="1">The sequence shown here is derived from an EMBL/GenBank/DDBJ whole genome shotgun (WGS) entry which is preliminary data.</text>
</comment>
<dbReference type="AlphaFoldDB" id="A0A5C6E758"/>
<accession>A0A5C6E758</accession>
<gene>
    <name evidence="1" type="ORF">Poly51_59190</name>
</gene>
<protein>
    <submittedName>
        <fullName evidence="1">Uncharacterized protein</fullName>
    </submittedName>
</protein>
<evidence type="ECO:0000313" key="2">
    <source>
        <dbReference type="Proteomes" id="UP000318288"/>
    </source>
</evidence>
<evidence type="ECO:0000313" key="1">
    <source>
        <dbReference type="EMBL" id="TWU44650.1"/>
    </source>
</evidence>
<name>A0A5C6E758_9BACT</name>